<comment type="caution">
    <text evidence="1">The sequence shown here is derived from an EMBL/GenBank/DDBJ whole genome shotgun (WGS) entry which is preliminary data.</text>
</comment>
<organism evidence="1 2">
    <name type="scientific">Vararia minispora EC-137</name>
    <dbReference type="NCBI Taxonomy" id="1314806"/>
    <lineage>
        <taxon>Eukaryota</taxon>
        <taxon>Fungi</taxon>
        <taxon>Dikarya</taxon>
        <taxon>Basidiomycota</taxon>
        <taxon>Agaricomycotina</taxon>
        <taxon>Agaricomycetes</taxon>
        <taxon>Russulales</taxon>
        <taxon>Lachnocladiaceae</taxon>
        <taxon>Vararia</taxon>
    </lineage>
</organism>
<protein>
    <submittedName>
        <fullName evidence="1">Glycoside hydrolase family 5 protein</fullName>
    </submittedName>
</protein>
<proteinExistence type="predicted"/>
<keyword evidence="1" id="KW-0378">Hydrolase</keyword>
<gene>
    <name evidence="1" type="ORF">K488DRAFT_76278</name>
</gene>
<evidence type="ECO:0000313" key="1">
    <source>
        <dbReference type="EMBL" id="KAI0035937.1"/>
    </source>
</evidence>
<evidence type="ECO:0000313" key="2">
    <source>
        <dbReference type="Proteomes" id="UP000814128"/>
    </source>
</evidence>
<name>A0ACB8QW99_9AGAM</name>
<dbReference type="EMBL" id="MU273477">
    <property type="protein sequence ID" value="KAI0035937.1"/>
    <property type="molecule type" value="Genomic_DNA"/>
</dbReference>
<sequence>MPPRFLKEKENVYSPPRAASRRRFFVLAAIAALVLLVAAVIIPVYFTVIRKPSDRSASAGSSSGSSNSSTSGSSGNSNPKSAVAITGGDGSTVTMDNGSTFTYHNSFGGRWYWDANDPFNNGAQPQSWSPALNETFQYGVDRIYGVNLGGWLVTEPLSSVPALYQKYPGTIDEWTLSQAMAADTASGGLNQLEDHYKSFITEQDFAQIAAAGLNYVRIPLGYWAIETRQGEPFLAKTSWNYFLKAINWARKYGIRINLDFHSVPGSQNGWNHSGRLGTISFLNGTMGYANAQRTLDYIRIIAEFISQPQYSSVVTMLGIINEPRAIFISNENVQRFYGEAYSIVRTASGYGAGKGPIVSLHDAFNGLPWWAGWGPGADRLALDYHPYVAFDKPQPVDSITNHVTLPCTRWGNQLNQSMSAFGMTAAGEFSNAITDCGTYVNGVGQGSRYEGNYIYDSSFQRVGSCTPYIQWQNWDATYKKAMMQFAMSSMDALNNWFFWTWKVGNSTMSGTVEAPAWSYQLGLQQGWIPTDPRSALGACGNTDPFTGTLPGSATGSGGTTIDSSFLATIGWPPTTITNAAPVTGLPSYTPTGAVPTLTAASFTPTTSSVTINAGNGWNNPSDNAGFMVPINGCQYNDAWMESAEPTPPACTPARKRDDVPPSLITPAPQR</sequence>
<reference evidence="1" key="1">
    <citation type="submission" date="2021-02" db="EMBL/GenBank/DDBJ databases">
        <authorList>
            <consortium name="DOE Joint Genome Institute"/>
            <person name="Ahrendt S."/>
            <person name="Looney B.P."/>
            <person name="Miyauchi S."/>
            <person name="Morin E."/>
            <person name="Drula E."/>
            <person name="Courty P.E."/>
            <person name="Chicoki N."/>
            <person name="Fauchery L."/>
            <person name="Kohler A."/>
            <person name="Kuo A."/>
            <person name="Labutti K."/>
            <person name="Pangilinan J."/>
            <person name="Lipzen A."/>
            <person name="Riley R."/>
            <person name="Andreopoulos W."/>
            <person name="He G."/>
            <person name="Johnson J."/>
            <person name="Barry K.W."/>
            <person name="Grigoriev I.V."/>
            <person name="Nagy L."/>
            <person name="Hibbett D."/>
            <person name="Henrissat B."/>
            <person name="Matheny P.B."/>
            <person name="Labbe J."/>
            <person name="Martin F."/>
        </authorList>
    </citation>
    <scope>NUCLEOTIDE SEQUENCE</scope>
    <source>
        <strain evidence="1">EC-137</strain>
    </source>
</reference>
<reference evidence="1" key="2">
    <citation type="journal article" date="2022" name="New Phytol.">
        <title>Evolutionary transition to the ectomycorrhizal habit in the genomes of a hyperdiverse lineage of mushroom-forming fungi.</title>
        <authorList>
            <person name="Looney B."/>
            <person name="Miyauchi S."/>
            <person name="Morin E."/>
            <person name="Drula E."/>
            <person name="Courty P.E."/>
            <person name="Kohler A."/>
            <person name="Kuo A."/>
            <person name="LaButti K."/>
            <person name="Pangilinan J."/>
            <person name="Lipzen A."/>
            <person name="Riley R."/>
            <person name="Andreopoulos W."/>
            <person name="He G."/>
            <person name="Johnson J."/>
            <person name="Nolan M."/>
            <person name="Tritt A."/>
            <person name="Barry K.W."/>
            <person name="Grigoriev I.V."/>
            <person name="Nagy L.G."/>
            <person name="Hibbett D."/>
            <person name="Henrissat B."/>
            <person name="Matheny P.B."/>
            <person name="Labbe J."/>
            <person name="Martin F.M."/>
        </authorList>
    </citation>
    <scope>NUCLEOTIDE SEQUENCE</scope>
    <source>
        <strain evidence="1">EC-137</strain>
    </source>
</reference>
<keyword evidence="2" id="KW-1185">Reference proteome</keyword>
<accession>A0ACB8QW99</accession>
<dbReference type="Proteomes" id="UP000814128">
    <property type="component" value="Unassembled WGS sequence"/>
</dbReference>